<dbReference type="EMBL" id="JAAAUY010000989">
    <property type="protein sequence ID" value="KAF9325028.1"/>
    <property type="molecule type" value="Genomic_DNA"/>
</dbReference>
<evidence type="ECO:0000313" key="2">
    <source>
        <dbReference type="Proteomes" id="UP000696485"/>
    </source>
</evidence>
<protein>
    <submittedName>
        <fullName evidence="1">Uncharacterized protein</fullName>
    </submittedName>
</protein>
<proteinExistence type="predicted"/>
<organism evidence="1 2">
    <name type="scientific">Podila minutissima</name>
    <dbReference type="NCBI Taxonomy" id="64525"/>
    <lineage>
        <taxon>Eukaryota</taxon>
        <taxon>Fungi</taxon>
        <taxon>Fungi incertae sedis</taxon>
        <taxon>Mucoromycota</taxon>
        <taxon>Mortierellomycotina</taxon>
        <taxon>Mortierellomycetes</taxon>
        <taxon>Mortierellales</taxon>
        <taxon>Mortierellaceae</taxon>
        <taxon>Podila</taxon>
    </lineage>
</organism>
<gene>
    <name evidence="1" type="ORF">BG006_011454</name>
</gene>
<name>A0A9P5VHY2_9FUNG</name>
<keyword evidence="2" id="KW-1185">Reference proteome</keyword>
<evidence type="ECO:0000313" key="1">
    <source>
        <dbReference type="EMBL" id="KAF9325028.1"/>
    </source>
</evidence>
<sequence>MTAIGPPDWSASPYNGVNPERIEQHENVTPNVPHEDKDRSNDYVDMTKMEKGRSVEGVVEIAGKYLLVAKPLENSPIMIV</sequence>
<accession>A0A9P5VHY2</accession>
<comment type="caution">
    <text evidence="1">The sequence shown here is derived from an EMBL/GenBank/DDBJ whole genome shotgun (WGS) entry which is preliminary data.</text>
</comment>
<dbReference type="Proteomes" id="UP000696485">
    <property type="component" value="Unassembled WGS sequence"/>
</dbReference>
<dbReference type="AlphaFoldDB" id="A0A9P5VHY2"/>
<reference evidence="1" key="1">
    <citation type="journal article" date="2020" name="Fungal Divers.">
        <title>Resolving the Mortierellaceae phylogeny through synthesis of multi-gene phylogenetics and phylogenomics.</title>
        <authorList>
            <person name="Vandepol N."/>
            <person name="Liber J."/>
            <person name="Desiro A."/>
            <person name="Na H."/>
            <person name="Kennedy M."/>
            <person name="Barry K."/>
            <person name="Grigoriev I.V."/>
            <person name="Miller A.N."/>
            <person name="O'Donnell K."/>
            <person name="Stajich J.E."/>
            <person name="Bonito G."/>
        </authorList>
    </citation>
    <scope>NUCLEOTIDE SEQUENCE</scope>
    <source>
        <strain evidence="1">NVP1</strain>
    </source>
</reference>